<keyword evidence="1" id="KW-0812">Transmembrane</keyword>
<evidence type="ECO:0000256" key="1">
    <source>
        <dbReference type="SAM" id="Phobius"/>
    </source>
</evidence>
<name>A0A0A1Z744_PROMR</name>
<dbReference type="RefSeq" id="WP_032524852.1">
    <property type="nucleotide sequence ID" value="NZ_CP138934.1"/>
</dbReference>
<dbReference type="eggNOG" id="COG3170">
    <property type="taxonomic scope" value="Bacteria"/>
</dbReference>
<dbReference type="AlphaFoldDB" id="A0A0A1Z744"/>
<evidence type="ECO:0008006" key="4">
    <source>
        <dbReference type="Google" id="ProtNLM"/>
    </source>
</evidence>
<comment type="caution">
    <text evidence="2">The sequence shown here is derived from an EMBL/GenBank/DDBJ whole genome shotgun (WGS) entry which is preliminary data.</text>
</comment>
<keyword evidence="1" id="KW-1133">Transmembrane helix</keyword>
<gene>
    <name evidence="2" type="ORF">EU91_1425</name>
</gene>
<sequence length="761" mass="88217">MKNFQQINLFIFLNGLLIFDFLPIHPIKIFAKDLDLSDLTKINNNSPQFKPMETQKGFDFSISNYISKNKMIEDLKANGDGLFNLLAFEQKDLEEEFFVEIDSDLQYRDKDLFVAEGNAIIYLSDATLSAELVKYDLTNKILTVVGNVIFKKGEQYFEASKLIYNLKEDTGNIYDVYGLLDSKTFGEDFKLELDKNAKKLEKLEKIKGTNQPKYINTATIGLVNKFEDDKAFNITDTDLEIPKISRWRYKTNEFIYNSKTLESKKIYFTNDIYNKPQFIFLSKNFSAEIIDNKLRLLSKNSWIILDNKLKIPIGRQSVIDKEDSLIRWGFGADFDDKDGYFFYRSSYPKKIFRDFSLQLQPYFLIQRALKGNTNAFRAKNTSVFSGKEKNDISFSDYLALDLLLNGKEKNWNIESKIQLNSLDISRLDESLRTKLILSKRINLKNTQKTKSNITNDYALNKISDIQGDLNNDKFLNNFIGIDETADSKPNFKEDNSLNIYSEKNKQTFTNLLDIQIYNIFREKVVKDFATEEIHFASGFNIANKKAWLNNEKYSSLSLIYDLGHFKSKSRSVDEFRELFRNSFVGQYNYQFPIWKKNALDKTIDKTYKFTPNVISQSLDWSTAIQSGIFLYSDGSNQNVLKFKTGPVLTIGSFKKKILDYTKVRANYNYTLKEGQSPFSFDNIDDEPRINLNLQQQIFGPLLLSFDTSVNLNTGSYTNVKYGLDFKRRAYSIGAFYNSTDKSAGIKFNIFNFDYSGLSDKF</sequence>
<accession>A0A0A1Z744</accession>
<dbReference type="PANTHER" id="PTHR30189:SF1">
    <property type="entry name" value="LPS-ASSEMBLY PROTEIN LPTD"/>
    <property type="match status" value="1"/>
</dbReference>
<dbReference type="InterPro" id="IPR022244">
    <property type="entry name" value="DUF3769"/>
</dbReference>
<dbReference type="GO" id="GO:1990351">
    <property type="term" value="C:transporter complex"/>
    <property type="evidence" value="ECO:0007669"/>
    <property type="project" value="TreeGrafter"/>
</dbReference>
<dbReference type="Proteomes" id="UP000030598">
    <property type="component" value="Unassembled WGS sequence"/>
</dbReference>
<dbReference type="InterPro" id="IPR050218">
    <property type="entry name" value="LptD"/>
</dbReference>
<dbReference type="OrthoDB" id="441598at2"/>
<dbReference type="Pfam" id="PF12600">
    <property type="entry name" value="DUF3769"/>
    <property type="match status" value="2"/>
</dbReference>
<organism evidence="2 3">
    <name type="scientific">Prochlorococcus marinus str. GP2</name>
    <dbReference type="NCBI Taxonomy" id="59925"/>
    <lineage>
        <taxon>Bacteria</taxon>
        <taxon>Bacillati</taxon>
        <taxon>Cyanobacteriota</taxon>
        <taxon>Cyanophyceae</taxon>
        <taxon>Synechococcales</taxon>
        <taxon>Prochlorococcaceae</taxon>
        <taxon>Prochlorococcus</taxon>
    </lineage>
</organism>
<evidence type="ECO:0000313" key="2">
    <source>
        <dbReference type="EMBL" id="KGF85325.1"/>
    </source>
</evidence>
<reference evidence="3" key="1">
    <citation type="journal article" date="2014" name="Sci. Data">
        <title>Genomes of diverse isolates of the marine cyanobacterium Prochlorococcus.</title>
        <authorList>
            <person name="Biller S."/>
            <person name="Berube P."/>
            <person name="Thompson J."/>
            <person name="Kelly L."/>
            <person name="Roggensack S."/>
            <person name="Awad L."/>
            <person name="Roache-Johnson K."/>
            <person name="Ding H."/>
            <person name="Giovannoni S.J."/>
            <person name="Moore L.R."/>
            <person name="Chisholm S.W."/>
        </authorList>
    </citation>
    <scope>NUCLEOTIDE SEQUENCE [LARGE SCALE GENOMIC DNA]</scope>
    <source>
        <strain evidence="3">GP2</strain>
    </source>
</reference>
<keyword evidence="1" id="KW-0472">Membrane</keyword>
<proteinExistence type="predicted"/>
<dbReference type="PANTHER" id="PTHR30189">
    <property type="entry name" value="LPS-ASSEMBLY PROTEIN"/>
    <property type="match status" value="1"/>
</dbReference>
<evidence type="ECO:0000313" key="3">
    <source>
        <dbReference type="Proteomes" id="UP000030598"/>
    </source>
</evidence>
<protein>
    <recommendedName>
        <fullName evidence="4">Repeats containing protein</fullName>
    </recommendedName>
</protein>
<dbReference type="STRING" id="59925.EU91_1425"/>
<feature type="transmembrane region" description="Helical" evidence="1">
    <location>
        <begin position="7"/>
        <end position="24"/>
    </location>
</feature>
<dbReference type="GO" id="GO:0009279">
    <property type="term" value="C:cell outer membrane"/>
    <property type="evidence" value="ECO:0007669"/>
    <property type="project" value="TreeGrafter"/>
</dbReference>
<dbReference type="eggNOG" id="COG1452">
    <property type="taxonomic scope" value="Bacteria"/>
</dbReference>
<dbReference type="EMBL" id="JNAH01000008">
    <property type="protein sequence ID" value="KGF85325.1"/>
    <property type="molecule type" value="Genomic_DNA"/>
</dbReference>